<evidence type="ECO:0000256" key="1">
    <source>
        <dbReference type="ARBA" id="ARBA00001946"/>
    </source>
</evidence>
<feature type="domain" description="Nudix hydrolase" evidence="3">
    <location>
        <begin position="38"/>
        <end position="166"/>
    </location>
</feature>
<evidence type="ECO:0000313" key="4">
    <source>
        <dbReference type="EMBL" id="WUX57087.1"/>
    </source>
</evidence>
<keyword evidence="2 4" id="KW-0378">Hydrolase</keyword>
<proteinExistence type="predicted"/>
<accession>A0ABZ2AEF1</accession>
<name>A0ABZ2AEF1_STRNV</name>
<evidence type="ECO:0000313" key="5">
    <source>
        <dbReference type="Proteomes" id="UP001432209"/>
    </source>
</evidence>
<sequence>MGWKRLATEVMYQGPFLTLHRDTVRRPDGTAGAFEHVTVGDGVRVVALDADGQVLLVEDDFYLQGRRMVHLPGGGMDGENQYRAALRELEEETGLTAAHVDTLGVIDPLPGVTAARTHLMLVTDLRPGIMRREGTEVGMTVHWRPLSDAVAAVRAGEITEAGSATALLLAALPHSDSLSAC</sequence>
<dbReference type="PROSITE" id="PS00893">
    <property type="entry name" value="NUDIX_BOX"/>
    <property type="match status" value="1"/>
</dbReference>
<protein>
    <submittedName>
        <fullName evidence="4">NUDIX hydrolase</fullName>
    </submittedName>
</protein>
<evidence type="ECO:0000256" key="2">
    <source>
        <dbReference type="ARBA" id="ARBA00022801"/>
    </source>
</evidence>
<comment type="cofactor">
    <cofactor evidence="1">
        <name>Mg(2+)</name>
        <dbReference type="ChEBI" id="CHEBI:18420"/>
    </cofactor>
</comment>
<dbReference type="PANTHER" id="PTHR11839">
    <property type="entry name" value="UDP/ADP-SUGAR PYROPHOSPHATASE"/>
    <property type="match status" value="1"/>
</dbReference>
<gene>
    <name evidence="4" type="ORF">OG442_39185</name>
</gene>
<dbReference type="GO" id="GO:0016787">
    <property type="term" value="F:hydrolase activity"/>
    <property type="evidence" value="ECO:0007669"/>
    <property type="project" value="UniProtKB-KW"/>
</dbReference>
<dbReference type="PANTHER" id="PTHR11839:SF18">
    <property type="entry name" value="NUDIX HYDROLASE DOMAIN-CONTAINING PROTEIN"/>
    <property type="match status" value="1"/>
</dbReference>
<evidence type="ECO:0000259" key="3">
    <source>
        <dbReference type="PROSITE" id="PS51462"/>
    </source>
</evidence>
<organism evidence="4 5">
    <name type="scientific">Streptomyces niveus</name>
    <name type="common">Streptomyces spheroides</name>
    <dbReference type="NCBI Taxonomy" id="193462"/>
    <lineage>
        <taxon>Bacteria</taxon>
        <taxon>Bacillati</taxon>
        <taxon>Actinomycetota</taxon>
        <taxon>Actinomycetes</taxon>
        <taxon>Kitasatosporales</taxon>
        <taxon>Streptomycetaceae</taxon>
        <taxon>Streptomyces</taxon>
    </lineage>
</organism>
<reference evidence="4" key="1">
    <citation type="submission" date="2022-10" db="EMBL/GenBank/DDBJ databases">
        <title>The complete genomes of actinobacterial strains from the NBC collection.</title>
        <authorList>
            <person name="Joergensen T.S."/>
            <person name="Alvarez Arevalo M."/>
            <person name="Sterndorff E.B."/>
            <person name="Faurdal D."/>
            <person name="Vuksanovic O."/>
            <person name="Mourched A.-S."/>
            <person name="Charusanti P."/>
            <person name="Shaw S."/>
            <person name="Blin K."/>
            <person name="Weber T."/>
        </authorList>
    </citation>
    <scope>NUCLEOTIDE SEQUENCE</scope>
    <source>
        <strain evidence="4">NBC_01432</strain>
    </source>
</reference>
<keyword evidence="5" id="KW-1185">Reference proteome</keyword>
<dbReference type="Pfam" id="PF00293">
    <property type="entry name" value="NUDIX"/>
    <property type="match status" value="1"/>
</dbReference>
<dbReference type="InterPro" id="IPR000086">
    <property type="entry name" value="NUDIX_hydrolase_dom"/>
</dbReference>
<dbReference type="InterPro" id="IPR015797">
    <property type="entry name" value="NUDIX_hydrolase-like_dom_sf"/>
</dbReference>
<dbReference type="Proteomes" id="UP001432209">
    <property type="component" value="Chromosome"/>
</dbReference>
<dbReference type="EMBL" id="CP109495">
    <property type="protein sequence ID" value="WUX57087.1"/>
    <property type="molecule type" value="Genomic_DNA"/>
</dbReference>
<dbReference type="PROSITE" id="PS51462">
    <property type="entry name" value="NUDIX"/>
    <property type="match status" value="1"/>
</dbReference>
<dbReference type="SUPFAM" id="SSF55811">
    <property type="entry name" value="Nudix"/>
    <property type="match status" value="1"/>
</dbReference>
<dbReference type="InterPro" id="IPR020084">
    <property type="entry name" value="NUDIX_hydrolase_CS"/>
</dbReference>
<dbReference type="RefSeq" id="WP_329082156.1">
    <property type="nucleotide sequence ID" value="NZ_CP109495.1"/>
</dbReference>
<dbReference type="Gene3D" id="3.90.79.10">
    <property type="entry name" value="Nucleoside Triphosphate Pyrophosphohydrolase"/>
    <property type="match status" value="1"/>
</dbReference>